<dbReference type="InterPro" id="IPR012902">
    <property type="entry name" value="N_methyl_site"/>
</dbReference>
<dbReference type="EMBL" id="BSOZ01000003">
    <property type="protein sequence ID" value="GLS03217.1"/>
    <property type="molecule type" value="Genomic_DNA"/>
</dbReference>
<name>A0ABQ6BSK5_9NEIS</name>
<organism evidence="2 3">
    <name type="scientific">Chitiniphilus shinanonensis</name>
    <dbReference type="NCBI Taxonomy" id="553088"/>
    <lineage>
        <taxon>Bacteria</taxon>
        <taxon>Pseudomonadati</taxon>
        <taxon>Pseudomonadota</taxon>
        <taxon>Betaproteobacteria</taxon>
        <taxon>Neisseriales</taxon>
        <taxon>Chitinibacteraceae</taxon>
        <taxon>Chitiniphilus</taxon>
    </lineage>
</organism>
<evidence type="ECO:0000256" key="1">
    <source>
        <dbReference type="SAM" id="Phobius"/>
    </source>
</evidence>
<protein>
    <submittedName>
        <fullName evidence="2">Type 4 fimbrial biogenesis protein PilE</fullName>
    </submittedName>
</protein>
<evidence type="ECO:0000313" key="3">
    <source>
        <dbReference type="Proteomes" id="UP001156836"/>
    </source>
</evidence>
<dbReference type="PANTHER" id="PTHR30093:SF47">
    <property type="entry name" value="TYPE IV PILUS NON-CORE MINOR PILIN PILE"/>
    <property type="match status" value="1"/>
</dbReference>
<keyword evidence="1" id="KW-1133">Transmembrane helix</keyword>
<dbReference type="Gene3D" id="3.30.700.10">
    <property type="entry name" value="Glycoprotein, Type 4 Pilin"/>
    <property type="match status" value="1"/>
</dbReference>
<dbReference type="NCBIfam" id="TIGR02532">
    <property type="entry name" value="IV_pilin_GFxxxE"/>
    <property type="match status" value="1"/>
</dbReference>
<keyword evidence="1" id="KW-0812">Transmembrane</keyword>
<reference evidence="3" key="1">
    <citation type="journal article" date="2019" name="Int. J. Syst. Evol. Microbiol.">
        <title>The Global Catalogue of Microorganisms (GCM) 10K type strain sequencing project: providing services to taxonomists for standard genome sequencing and annotation.</title>
        <authorList>
            <consortium name="The Broad Institute Genomics Platform"/>
            <consortium name="The Broad Institute Genome Sequencing Center for Infectious Disease"/>
            <person name="Wu L."/>
            <person name="Ma J."/>
        </authorList>
    </citation>
    <scope>NUCLEOTIDE SEQUENCE [LARGE SCALE GENOMIC DNA]</scope>
    <source>
        <strain evidence="3">NBRC 104970</strain>
    </source>
</reference>
<feature type="transmembrane region" description="Helical" evidence="1">
    <location>
        <begin position="12"/>
        <end position="35"/>
    </location>
</feature>
<dbReference type="InterPro" id="IPR045584">
    <property type="entry name" value="Pilin-like"/>
</dbReference>
<proteinExistence type="predicted"/>
<dbReference type="Pfam" id="PF16732">
    <property type="entry name" value="ComP_DUS"/>
    <property type="match status" value="1"/>
</dbReference>
<accession>A0ABQ6BSK5</accession>
<evidence type="ECO:0000313" key="2">
    <source>
        <dbReference type="EMBL" id="GLS03217.1"/>
    </source>
</evidence>
<keyword evidence="1" id="KW-0472">Membrane</keyword>
<dbReference type="PROSITE" id="PS00409">
    <property type="entry name" value="PROKAR_NTER_METHYL"/>
    <property type="match status" value="1"/>
</dbReference>
<gene>
    <name evidence="2" type="primary">pilE</name>
    <name evidence="2" type="ORF">GCM10007860_03600</name>
</gene>
<dbReference type="InterPro" id="IPR031982">
    <property type="entry name" value="PilE-like"/>
</dbReference>
<dbReference type="Proteomes" id="UP001156836">
    <property type="component" value="Unassembled WGS sequence"/>
</dbReference>
<sequence length="155" mass="16839">MRPRLEVRSTGFTLIELMVVVAIIGVLAAIALPSYQEYVRKSRRSDAVVMFAKIQQAQQKWRANNTSYTNNFGGDGLRLASSNSVTSLTSEGGYYTLSISVDAATPGQKYTVTATAQNAQSQDKSSCRTLRLEVNQGNSRIYDGASGTNQNCVSK</sequence>
<comment type="caution">
    <text evidence="2">The sequence shown here is derived from an EMBL/GenBank/DDBJ whole genome shotgun (WGS) entry which is preliminary data.</text>
</comment>
<keyword evidence="3" id="KW-1185">Reference proteome</keyword>
<dbReference type="SUPFAM" id="SSF54523">
    <property type="entry name" value="Pili subunits"/>
    <property type="match status" value="1"/>
</dbReference>
<dbReference type="Pfam" id="PF07963">
    <property type="entry name" value="N_methyl"/>
    <property type="match status" value="1"/>
</dbReference>
<dbReference type="PANTHER" id="PTHR30093">
    <property type="entry name" value="GENERAL SECRETION PATHWAY PROTEIN G"/>
    <property type="match status" value="1"/>
</dbReference>